<dbReference type="GO" id="GO:0019150">
    <property type="term" value="F:D-ribulokinase activity"/>
    <property type="evidence" value="ECO:0007669"/>
    <property type="project" value="TreeGrafter"/>
</dbReference>
<gene>
    <name evidence="6" type="ORF">LY56_02432</name>
</gene>
<dbReference type="EMBL" id="QKZQ01000011">
    <property type="protein sequence ID" value="PZX41229.1"/>
    <property type="molecule type" value="Genomic_DNA"/>
</dbReference>
<dbReference type="STRING" id="121821.GCA_001870675_00060"/>
<dbReference type="PIRSF" id="PIRSF000538">
    <property type="entry name" value="GlpK"/>
    <property type="match status" value="1"/>
</dbReference>
<sequence>MTALALGIDLGTSGVRSAVLDPTGRPLASARSAYGPRDSDRCTPEAWWAAVTNCLSAQMRSLSQIGHSPAEITRIGVDGTSGSLVLTDRALVPVTRALMYDDAGFTREATLIARHAPQSHVANGAGSALARALRLVAEDPSARAAHLLHQADFIAARLMGKGGMTDYNNALKTGLDPAAAAWPDWMANLPLPAHLLPHALPPGAPFGPVCATVATMFGLSRATMVHAGTTDSIAAFLAASDLTQGAAVTSLGTTLAVKLFSATRIDAPEMGLYAHRLGAGWLLGGASNTGGGVLRHFFDGPQLTALSEKIDPAQTSPLEYYPLLKTGERFPVNDPTLAPRLEPRPTDDAAFLHGLLESIARIEKQSYDVMAALGAGFPHYVTTAGGGAENDTWTKIRARVLGVPVYKTPTPEAAVGTARLVQSGISA</sequence>
<dbReference type="OrthoDB" id="9805576at2"/>
<dbReference type="Pfam" id="PF00370">
    <property type="entry name" value="FGGY_N"/>
    <property type="match status" value="1"/>
</dbReference>
<reference evidence="6 7" key="1">
    <citation type="submission" date="2018-06" db="EMBL/GenBank/DDBJ databases">
        <title>Genomic Encyclopedia of Archaeal and Bacterial Type Strains, Phase II (KMG-II): from individual species to whole genera.</title>
        <authorList>
            <person name="Goeker M."/>
        </authorList>
    </citation>
    <scope>NUCLEOTIDE SEQUENCE [LARGE SCALE GENOMIC DNA]</scope>
    <source>
        <strain evidence="6 7">DSM 13087</strain>
    </source>
</reference>
<dbReference type="RefSeq" id="WP_071467956.1">
    <property type="nucleotide sequence ID" value="NZ_MEHT01000001.1"/>
</dbReference>
<keyword evidence="7" id="KW-1185">Reference proteome</keyword>
<evidence type="ECO:0000256" key="2">
    <source>
        <dbReference type="ARBA" id="ARBA00022679"/>
    </source>
</evidence>
<comment type="similarity">
    <text evidence="1">Belongs to the FGGY kinase family.</text>
</comment>
<dbReference type="GO" id="GO:0005829">
    <property type="term" value="C:cytosol"/>
    <property type="evidence" value="ECO:0007669"/>
    <property type="project" value="TreeGrafter"/>
</dbReference>
<evidence type="ECO:0000256" key="3">
    <source>
        <dbReference type="ARBA" id="ARBA00022777"/>
    </source>
</evidence>
<comment type="caution">
    <text evidence="6">The sequence shown here is derived from an EMBL/GenBank/DDBJ whole genome shotgun (WGS) entry which is preliminary data.</text>
</comment>
<dbReference type="Gene3D" id="3.30.420.40">
    <property type="match status" value="2"/>
</dbReference>
<dbReference type="Pfam" id="PF02782">
    <property type="entry name" value="FGGY_C"/>
    <property type="match status" value="1"/>
</dbReference>
<dbReference type="GO" id="GO:0005997">
    <property type="term" value="P:xylulose metabolic process"/>
    <property type="evidence" value="ECO:0007669"/>
    <property type="project" value="TreeGrafter"/>
</dbReference>
<dbReference type="InterPro" id="IPR000577">
    <property type="entry name" value="Carb_kinase_FGGY"/>
</dbReference>
<keyword evidence="3 6" id="KW-0418">Kinase</keyword>
<dbReference type="Proteomes" id="UP000249364">
    <property type="component" value="Unassembled WGS sequence"/>
</dbReference>
<keyword evidence="2" id="KW-0808">Transferase</keyword>
<dbReference type="InterPro" id="IPR018484">
    <property type="entry name" value="FGGY_N"/>
</dbReference>
<dbReference type="CDD" id="cd07783">
    <property type="entry name" value="ASKHA_NBD_FGGY_SePSK_AtXK1-like"/>
    <property type="match status" value="1"/>
</dbReference>
<dbReference type="SUPFAM" id="SSF53067">
    <property type="entry name" value="Actin-like ATPase domain"/>
    <property type="match status" value="2"/>
</dbReference>
<evidence type="ECO:0000259" key="5">
    <source>
        <dbReference type="Pfam" id="PF02782"/>
    </source>
</evidence>
<dbReference type="PANTHER" id="PTHR10196">
    <property type="entry name" value="SUGAR KINASE"/>
    <property type="match status" value="1"/>
</dbReference>
<dbReference type="AlphaFoldDB" id="A0A2W7QJ59"/>
<dbReference type="GO" id="GO:0004856">
    <property type="term" value="F:D-xylulokinase activity"/>
    <property type="evidence" value="ECO:0007669"/>
    <property type="project" value="TreeGrafter"/>
</dbReference>
<name>A0A2W7QJ59_9RHOB</name>
<dbReference type="PANTHER" id="PTHR10196:SF80">
    <property type="entry name" value="D-RIBULOSE KINASE"/>
    <property type="match status" value="1"/>
</dbReference>
<evidence type="ECO:0000313" key="6">
    <source>
        <dbReference type="EMBL" id="PZX41229.1"/>
    </source>
</evidence>
<evidence type="ECO:0000256" key="1">
    <source>
        <dbReference type="ARBA" id="ARBA00009156"/>
    </source>
</evidence>
<proteinExistence type="inferred from homology"/>
<protein>
    <submittedName>
        <fullName evidence="6">Sugar (Pentulose or hexulose) kinase</fullName>
    </submittedName>
</protein>
<evidence type="ECO:0000259" key="4">
    <source>
        <dbReference type="Pfam" id="PF00370"/>
    </source>
</evidence>
<feature type="domain" description="Carbohydrate kinase FGGY C-terminal" evidence="5">
    <location>
        <begin position="248"/>
        <end position="418"/>
    </location>
</feature>
<feature type="domain" description="Carbohydrate kinase FGGY N-terminal" evidence="4">
    <location>
        <begin position="5"/>
        <end position="237"/>
    </location>
</feature>
<dbReference type="InterPro" id="IPR018485">
    <property type="entry name" value="FGGY_C"/>
</dbReference>
<dbReference type="InterPro" id="IPR043129">
    <property type="entry name" value="ATPase_NBD"/>
</dbReference>
<evidence type="ECO:0000313" key="7">
    <source>
        <dbReference type="Proteomes" id="UP000249364"/>
    </source>
</evidence>
<accession>A0A2W7QJ59</accession>
<organism evidence="6 7">
    <name type="scientific">Roseinatronobacter thiooxidans</name>
    <dbReference type="NCBI Taxonomy" id="121821"/>
    <lineage>
        <taxon>Bacteria</taxon>
        <taxon>Pseudomonadati</taxon>
        <taxon>Pseudomonadota</taxon>
        <taxon>Alphaproteobacteria</taxon>
        <taxon>Rhodobacterales</taxon>
        <taxon>Paracoccaceae</taxon>
        <taxon>Roseinatronobacter</taxon>
    </lineage>
</organism>